<keyword evidence="4" id="KW-1133">Transmembrane helix</keyword>
<dbReference type="PRINTS" id="PR00463">
    <property type="entry name" value="EP450I"/>
</dbReference>
<dbReference type="GO" id="GO:0004497">
    <property type="term" value="F:monooxygenase activity"/>
    <property type="evidence" value="ECO:0007669"/>
    <property type="project" value="UniProtKB-KW"/>
</dbReference>
<dbReference type="PROSITE" id="PS00086">
    <property type="entry name" value="CYTOCHROME_P450"/>
    <property type="match status" value="1"/>
</dbReference>
<evidence type="ECO:0000313" key="6">
    <source>
        <dbReference type="Proteomes" id="UP000235145"/>
    </source>
</evidence>
<keyword evidence="2 3" id="KW-0408">Iron</keyword>
<evidence type="ECO:0008006" key="7">
    <source>
        <dbReference type="Google" id="ProtNLM"/>
    </source>
</evidence>
<evidence type="ECO:0000256" key="1">
    <source>
        <dbReference type="ARBA" id="ARBA00023002"/>
    </source>
</evidence>
<dbReference type="InterPro" id="IPR036396">
    <property type="entry name" value="Cyt_P450_sf"/>
</dbReference>
<reference evidence="5 6" key="1">
    <citation type="journal article" date="2017" name="Nat. Commun.">
        <title>Genome assembly with in vitro proximity ligation data and whole-genome triplication in lettuce.</title>
        <authorList>
            <person name="Reyes-Chin-Wo S."/>
            <person name="Wang Z."/>
            <person name="Yang X."/>
            <person name="Kozik A."/>
            <person name="Arikit S."/>
            <person name="Song C."/>
            <person name="Xia L."/>
            <person name="Froenicke L."/>
            <person name="Lavelle D.O."/>
            <person name="Truco M.J."/>
            <person name="Xia R."/>
            <person name="Zhu S."/>
            <person name="Xu C."/>
            <person name="Xu H."/>
            <person name="Xu X."/>
            <person name="Cox K."/>
            <person name="Korf I."/>
            <person name="Meyers B.C."/>
            <person name="Michelmore R.W."/>
        </authorList>
    </citation>
    <scope>NUCLEOTIDE SEQUENCE [LARGE SCALE GENOMIC DNA]</scope>
    <source>
        <strain evidence="6">cv. Salinas</strain>
        <tissue evidence="5">Seedlings</tissue>
    </source>
</reference>
<keyword evidence="3" id="KW-0503">Monooxygenase</keyword>
<dbReference type="GO" id="GO:0016705">
    <property type="term" value="F:oxidoreductase activity, acting on paired donors, with incorporation or reduction of molecular oxygen"/>
    <property type="evidence" value="ECO:0007669"/>
    <property type="project" value="InterPro"/>
</dbReference>
<keyword evidence="2 3" id="KW-0349">Heme</keyword>
<keyword evidence="2 3" id="KW-0479">Metal-binding</keyword>
<keyword evidence="6" id="KW-1185">Reference proteome</keyword>
<dbReference type="AlphaFoldDB" id="A0A9R1UUW3"/>
<evidence type="ECO:0000256" key="3">
    <source>
        <dbReference type="RuleBase" id="RU000461"/>
    </source>
</evidence>
<keyword evidence="1 3" id="KW-0560">Oxidoreductase</keyword>
<evidence type="ECO:0000256" key="4">
    <source>
        <dbReference type="SAM" id="Phobius"/>
    </source>
</evidence>
<dbReference type="InterPro" id="IPR001128">
    <property type="entry name" value="Cyt_P450"/>
</dbReference>
<feature type="transmembrane region" description="Helical" evidence="4">
    <location>
        <begin position="26"/>
        <end position="45"/>
    </location>
</feature>
<feature type="binding site" description="axial binding residue" evidence="2">
    <location>
        <position position="488"/>
    </location>
    <ligand>
        <name>heme</name>
        <dbReference type="ChEBI" id="CHEBI:30413"/>
    </ligand>
    <ligandPart>
        <name>Fe</name>
        <dbReference type="ChEBI" id="CHEBI:18248"/>
    </ligandPart>
</feature>
<dbReference type="InterPro" id="IPR002401">
    <property type="entry name" value="Cyt_P450_E_grp-I"/>
</dbReference>
<evidence type="ECO:0000313" key="5">
    <source>
        <dbReference type="EMBL" id="KAJ0193313.1"/>
    </source>
</evidence>
<comment type="cofactor">
    <cofactor evidence="2">
        <name>heme</name>
        <dbReference type="ChEBI" id="CHEBI:30413"/>
    </cofactor>
</comment>
<gene>
    <name evidence="5" type="ORF">LSAT_V11C800446640</name>
</gene>
<dbReference type="InterPro" id="IPR017972">
    <property type="entry name" value="Cyt_P450_CS"/>
</dbReference>
<protein>
    <recommendedName>
        <fullName evidence="7">Cytochrome P450</fullName>
    </recommendedName>
</protein>
<dbReference type="PANTHER" id="PTHR24281">
    <property type="entry name" value="STEROID 21-HYDROXYLASE-RELATED"/>
    <property type="match status" value="1"/>
</dbReference>
<name>A0A9R1UUW3_LACSA</name>
<dbReference type="GO" id="GO:0005506">
    <property type="term" value="F:iron ion binding"/>
    <property type="evidence" value="ECO:0007669"/>
    <property type="project" value="InterPro"/>
</dbReference>
<accession>A0A9R1UUW3</accession>
<dbReference type="Proteomes" id="UP000235145">
    <property type="component" value="Unassembled WGS sequence"/>
</dbReference>
<comment type="similarity">
    <text evidence="3">Belongs to the cytochrome P450 family.</text>
</comment>
<evidence type="ECO:0000256" key="2">
    <source>
        <dbReference type="PIRSR" id="PIRSR602401-1"/>
    </source>
</evidence>
<dbReference type="GO" id="GO:0020037">
    <property type="term" value="F:heme binding"/>
    <property type="evidence" value="ECO:0007669"/>
    <property type="project" value="InterPro"/>
</dbReference>
<dbReference type="EMBL" id="NBSK02000008">
    <property type="protein sequence ID" value="KAJ0193313.1"/>
    <property type="molecule type" value="Genomic_DNA"/>
</dbReference>
<dbReference type="Gene3D" id="1.10.630.10">
    <property type="entry name" value="Cytochrome P450"/>
    <property type="match status" value="1"/>
</dbReference>
<dbReference type="SUPFAM" id="SSF48264">
    <property type="entry name" value="Cytochrome P450"/>
    <property type="match status" value="1"/>
</dbReference>
<comment type="caution">
    <text evidence="5">The sequence shown here is derived from an EMBL/GenBank/DDBJ whole genome shotgun (WGS) entry which is preliminary data.</text>
</comment>
<proteinExistence type="inferred from homology"/>
<sequence length="551" mass="62306">MNNVVPVLGIACNMLPNSIPTLSSSLTTPLAVIITIILFLFAMFIRNKPPCQHPLPPGPTPLPFIGCFIQMLLNRPTFRWIHKLMTQFKTPILCIRLGPSTHVIAVSCPNLACEFLKKQDEVFSSRPVILSADLVSDGYLITSLSPSGEQWRKMRKMLIQVVLSSSTHKWLQPKRDEEANHLLRYICNQIEKQDTTTNGGLVNIRLTTQHFCANLIRKMVFGTRFFGEGMEDGGPGEEETEHVTSVLTLLKYLYAFSITDYFPWLGGKADFDGHEKILRTAIQRVRKYQDPLIDERIQMWNDGLRKVKNDLLDVLINHGSPKLTSEEIKAQIIVRLGMHFQELMIATIDNPSNAIEWAMAEMLNEPTILKRAVAELDHEVGRHRLVEERDLHKLNYIKACIKEAFRLHPFLPFNPPHVSIMNTTVAGYFIPKGSHVLLSRPGLGRNPNVWTDALTFDPDRHLDAEGKQVVLSDNELRMVSFSTGRRGCPGVVLGSTITTMMLARMLQAFTWEVPPNESGIKLVENQDDLSLAKPLLVVAIPRLHQSLYPKF</sequence>
<dbReference type="Pfam" id="PF00067">
    <property type="entry name" value="p450"/>
    <property type="match status" value="1"/>
</dbReference>
<keyword evidence="4" id="KW-0812">Transmembrane</keyword>
<organism evidence="5 6">
    <name type="scientific">Lactuca sativa</name>
    <name type="common">Garden lettuce</name>
    <dbReference type="NCBI Taxonomy" id="4236"/>
    <lineage>
        <taxon>Eukaryota</taxon>
        <taxon>Viridiplantae</taxon>
        <taxon>Streptophyta</taxon>
        <taxon>Embryophyta</taxon>
        <taxon>Tracheophyta</taxon>
        <taxon>Spermatophyta</taxon>
        <taxon>Magnoliopsida</taxon>
        <taxon>eudicotyledons</taxon>
        <taxon>Gunneridae</taxon>
        <taxon>Pentapetalae</taxon>
        <taxon>asterids</taxon>
        <taxon>campanulids</taxon>
        <taxon>Asterales</taxon>
        <taxon>Asteraceae</taxon>
        <taxon>Cichorioideae</taxon>
        <taxon>Cichorieae</taxon>
        <taxon>Lactucinae</taxon>
        <taxon>Lactuca</taxon>
    </lineage>
</organism>
<keyword evidence="4" id="KW-0472">Membrane</keyword>
<dbReference type="Gramene" id="rna-gnl|WGS:NBSK|LSAT_8X143781_mrna">
    <property type="protein sequence ID" value="cds-PLY92026.1"/>
    <property type="gene ID" value="gene-LSAT_8X143781"/>
</dbReference>